<accession>A0A7Y4IPT8</accession>
<dbReference type="NCBIfam" id="TIGR02265">
    <property type="entry name" value="Mxa_TIGR02265"/>
    <property type="match status" value="1"/>
</dbReference>
<protein>
    <submittedName>
        <fullName evidence="1">DUF2378 family protein</fullName>
    </submittedName>
</protein>
<evidence type="ECO:0000313" key="2">
    <source>
        <dbReference type="Proteomes" id="UP000533080"/>
    </source>
</evidence>
<proteinExistence type="predicted"/>
<dbReference type="EMBL" id="JABFNT010000173">
    <property type="protein sequence ID" value="NOJ83206.1"/>
    <property type="molecule type" value="Genomic_DNA"/>
</dbReference>
<evidence type="ECO:0000313" key="1">
    <source>
        <dbReference type="EMBL" id="NOJ83206.1"/>
    </source>
</evidence>
<dbReference type="AlphaFoldDB" id="A0A7Y4IPT8"/>
<dbReference type="RefSeq" id="WP_171444997.1">
    <property type="nucleotide sequence ID" value="NZ_JABFNS010000177.1"/>
</dbReference>
<sequence length="178" mass="19893">MPPSPPRVPASVFEGFFVRGLQAEGRLAQELEALGYDSRKPELDYPIALWQQAVALARRERYSELGDEDAYRQLGRQGVFGFAQTLVGRVAAVALPMIGPAQALERVPRYLAMMGRSDVDVSMSSEGERGRRLSLSDRYNRPELMAGCLEGLLEMANARPRISVEERSSGGYRLFVRW</sequence>
<dbReference type="InterPro" id="IPR011751">
    <property type="entry name" value="Mxa_paralog_2265"/>
</dbReference>
<organism evidence="1 2">
    <name type="scientific">Myxococcus xanthus</name>
    <dbReference type="NCBI Taxonomy" id="34"/>
    <lineage>
        <taxon>Bacteria</taxon>
        <taxon>Pseudomonadati</taxon>
        <taxon>Myxococcota</taxon>
        <taxon>Myxococcia</taxon>
        <taxon>Myxococcales</taxon>
        <taxon>Cystobacterineae</taxon>
        <taxon>Myxococcaceae</taxon>
        <taxon>Myxococcus</taxon>
    </lineage>
</organism>
<dbReference type="Proteomes" id="UP000533080">
    <property type="component" value="Unassembled WGS sequence"/>
</dbReference>
<dbReference type="Pfam" id="PF09536">
    <property type="entry name" value="DUF2378"/>
    <property type="match status" value="1"/>
</dbReference>
<gene>
    <name evidence="1" type="ORF">HNV28_33670</name>
</gene>
<comment type="caution">
    <text evidence="1">The sequence shown here is derived from an EMBL/GenBank/DDBJ whole genome shotgun (WGS) entry which is preliminary data.</text>
</comment>
<name>A0A7Y4IPT8_MYXXA</name>
<reference evidence="1 2" key="1">
    <citation type="submission" date="2020-05" db="EMBL/GenBank/DDBJ databases">
        <authorList>
            <person name="Whitworth D."/>
        </authorList>
    </citation>
    <scope>NUCLEOTIDE SEQUENCE [LARGE SCALE GENOMIC DNA]</scope>
    <source>
        <strain evidence="1 2">AM005</strain>
    </source>
</reference>